<proteinExistence type="predicted"/>
<keyword evidence="2" id="KW-1185">Reference proteome</keyword>
<name>A0ABT2S7G4_9FIRM</name>
<gene>
    <name evidence="1" type="ORF">OCV65_08955</name>
</gene>
<protein>
    <submittedName>
        <fullName evidence="1">Type II toxin-antitoxin system RelE/ParE family toxin</fullName>
    </submittedName>
</protein>
<dbReference type="SUPFAM" id="SSF143011">
    <property type="entry name" value="RelE-like"/>
    <property type="match status" value="1"/>
</dbReference>
<dbReference type="RefSeq" id="WP_262581765.1">
    <property type="nucleotide sequence ID" value="NZ_JAOQJV010000011.1"/>
</dbReference>
<reference evidence="1 2" key="1">
    <citation type="journal article" date="2021" name="ISME Commun">
        <title>Automated analysis of genomic sequences facilitates high-throughput and comprehensive description of bacteria.</title>
        <authorList>
            <person name="Hitch T.C.A."/>
        </authorList>
    </citation>
    <scope>NUCLEOTIDE SEQUENCE [LARGE SCALE GENOMIC DNA]</scope>
    <source>
        <strain evidence="1 2">Sanger_02</strain>
    </source>
</reference>
<dbReference type="Gene3D" id="3.30.2310.20">
    <property type="entry name" value="RelE-like"/>
    <property type="match status" value="1"/>
</dbReference>
<dbReference type="InterPro" id="IPR035093">
    <property type="entry name" value="RelE/ParE_toxin_dom_sf"/>
</dbReference>
<sequence>MEITYKSRRIEKVCTLASEAEKKYGLEMAEKIHQRIDEIAASDTVEEMVKFHIGRCHPLKGNRKGQYAMDLVHPYRLVFERKGNEIQIANVMEIVDYH</sequence>
<comment type="caution">
    <text evidence="1">The sequence shown here is derived from an EMBL/GenBank/DDBJ whole genome shotgun (WGS) entry which is preliminary data.</text>
</comment>
<organism evidence="1 2">
    <name type="scientific">Dorea ammoniilytica</name>
    <dbReference type="NCBI Taxonomy" id="2981788"/>
    <lineage>
        <taxon>Bacteria</taxon>
        <taxon>Bacillati</taxon>
        <taxon>Bacillota</taxon>
        <taxon>Clostridia</taxon>
        <taxon>Lachnospirales</taxon>
        <taxon>Lachnospiraceae</taxon>
        <taxon>Dorea</taxon>
    </lineage>
</organism>
<dbReference type="EMBL" id="JAOQJV010000011">
    <property type="protein sequence ID" value="MCU6700357.1"/>
    <property type="molecule type" value="Genomic_DNA"/>
</dbReference>
<evidence type="ECO:0000313" key="2">
    <source>
        <dbReference type="Proteomes" id="UP001207605"/>
    </source>
</evidence>
<dbReference type="Proteomes" id="UP001207605">
    <property type="component" value="Unassembled WGS sequence"/>
</dbReference>
<accession>A0ABT2S7G4</accession>
<evidence type="ECO:0000313" key="1">
    <source>
        <dbReference type="EMBL" id="MCU6700357.1"/>
    </source>
</evidence>